<gene>
    <name evidence="1" type="ORF">ECE50_012640</name>
</gene>
<evidence type="ECO:0000313" key="2">
    <source>
        <dbReference type="Proteomes" id="UP000281028"/>
    </source>
</evidence>
<dbReference type="GO" id="GO:0008237">
    <property type="term" value="F:metallopeptidase activity"/>
    <property type="evidence" value="ECO:0007669"/>
    <property type="project" value="InterPro"/>
</dbReference>
<dbReference type="AlphaFoldDB" id="A0A3S1B300"/>
<dbReference type="SUPFAM" id="SSF55486">
    <property type="entry name" value="Metalloproteases ('zincins'), catalytic domain"/>
    <property type="match status" value="1"/>
</dbReference>
<evidence type="ECO:0000313" key="1">
    <source>
        <dbReference type="EMBL" id="NSL87687.1"/>
    </source>
</evidence>
<comment type="caution">
    <text evidence="1">The sequence shown here is derived from an EMBL/GenBank/DDBJ whole genome shotgun (WGS) entry which is preliminary data.</text>
</comment>
<accession>A0A3S1B300</accession>
<protein>
    <submittedName>
        <fullName evidence="1">Uncharacterized protein</fullName>
    </submittedName>
</protein>
<dbReference type="EMBL" id="RIAR02000001">
    <property type="protein sequence ID" value="NSL87687.1"/>
    <property type="molecule type" value="Genomic_DNA"/>
</dbReference>
<organism evidence="1 2">
    <name type="scientific">Chitinophaga solisilvae</name>
    <dbReference type="NCBI Taxonomy" id="1233460"/>
    <lineage>
        <taxon>Bacteria</taxon>
        <taxon>Pseudomonadati</taxon>
        <taxon>Bacteroidota</taxon>
        <taxon>Chitinophagia</taxon>
        <taxon>Chitinophagales</taxon>
        <taxon>Chitinophagaceae</taxon>
        <taxon>Chitinophaga</taxon>
    </lineage>
</organism>
<proteinExistence type="predicted"/>
<dbReference type="RefSeq" id="WP_127036321.1">
    <property type="nucleotide sequence ID" value="NZ_JAABOK010000019.1"/>
</dbReference>
<sequence length="246" mass="27209">MKHTKTNVRAFLALLLTVTVIASCKKEDLKTNPVVPESTAEQAVEDHLTITPERQKVIDFFNQNANARGIASGAVAAATYRSFNINYQGTVPNDIKTLVNGEIDQLYATSASATTKSRMTGARINVYNSPGSGDLFYTNGNVYIVNFQVYRNVHTAPGNVIFHELFHYLHDRWTSGGFNNSTIYNLYNNIRRAGVYPAGSYVLSNQAEYFAVTAEAKYCSTNRPPYNASTVASSDPNCNNYLNTNF</sequence>
<dbReference type="Gene3D" id="3.40.390.10">
    <property type="entry name" value="Collagenase (Catalytic Domain)"/>
    <property type="match status" value="1"/>
</dbReference>
<dbReference type="PROSITE" id="PS51257">
    <property type="entry name" value="PROKAR_LIPOPROTEIN"/>
    <property type="match status" value="1"/>
</dbReference>
<name>A0A3S1B300_9BACT</name>
<dbReference type="InterPro" id="IPR024079">
    <property type="entry name" value="MetalloPept_cat_dom_sf"/>
</dbReference>
<dbReference type="OrthoDB" id="652767at2"/>
<reference evidence="1" key="1">
    <citation type="submission" date="2020-05" db="EMBL/GenBank/DDBJ databases">
        <title>Chitinophaga laudate sp. nov., isolated from a tropical peat swamp.</title>
        <authorList>
            <person name="Goh C.B.S."/>
            <person name="Lee M.S."/>
            <person name="Parimannan S."/>
            <person name="Pasbakhsh P."/>
            <person name="Yule C.M."/>
            <person name="Rajandas H."/>
            <person name="Loke S."/>
            <person name="Croft L."/>
            <person name="Tan J.B.L."/>
        </authorList>
    </citation>
    <scope>NUCLEOTIDE SEQUENCE</scope>
    <source>
        <strain evidence="1">Mgbs1</strain>
    </source>
</reference>
<keyword evidence="2" id="KW-1185">Reference proteome</keyword>
<dbReference type="Proteomes" id="UP000281028">
    <property type="component" value="Unassembled WGS sequence"/>
</dbReference>